<feature type="domain" description="AAA" evidence="1">
    <location>
        <begin position="6"/>
        <end position="177"/>
    </location>
</feature>
<dbReference type="EMBL" id="MDLC01000025">
    <property type="protein sequence ID" value="ODS23546.1"/>
    <property type="molecule type" value="Genomic_DNA"/>
</dbReference>
<name>A0A1D2QPN7_9GAMM</name>
<dbReference type="PANTHER" id="PTHR13696:SF96">
    <property type="entry name" value="COBQ_COBB_MIND_PARA NUCLEOTIDE BINDING DOMAIN-CONTAINING PROTEIN"/>
    <property type="match status" value="1"/>
</dbReference>
<dbReference type="PANTHER" id="PTHR13696">
    <property type="entry name" value="P-LOOP CONTAINING NUCLEOSIDE TRIPHOSPHATE HYDROLASE"/>
    <property type="match status" value="1"/>
</dbReference>
<dbReference type="Pfam" id="PF13614">
    <property type="entry name" value="AAA_31"/>
    <property type="match status" value="1"/>
</dbReference>
<dbReference type="Proteomes" id="UP000242502">
    <property type="component" value="Unassembled WGS sequence"/>
</dbReference>
<accession>A0A1D2QPN7</accession>
<reference evidence="2 3" key="1">
    <citation type="journal article" date="2016" name="Appl. Environ. Microbiol.">
        <title>Lack of Overt Genome Reduction in the Bryostatin-Producing Bryozoan Symbiont "Candidatus Endobugula sertula".</title>
        <authorList>
            <person name="Miller I.J."/>
            <person name="Vanee N."/>
            <person name="Fong S.S."/>
            <person name="Lim-Fong G.E."/>
            <person name="Kwan J.C."/>
        </authorList>
    </citation>
    <scope>NUCLEOTIDE SEQUENCE [LARGE SCALE GENOMIC DNA]</scope>
    <source>
        <strain evidence="2">AB1-4</strain>
    </source>
</reference>
<dbReference type="Gene3D" id="3.40.50.300">
    <property type="entry name" value="P-loop containing nucleotide triphosphate hydrolases"/>
    <property type="match status" value="1"/>
</dbReference>
<proteinExistence type="predicted"/>
<dbReference type="InterPro" id="IPR025669">
    <property type="entry name" value="AAA_dom"/>
</dbReference>
<dbReference type="InterPro" id="IPR027417">
    <property type="entry name" value="P-loop_NTPase"/>
</dbReference>
<comment type="caution">
    <text evidence="2">The sequence shown here is derived from an EMBL/GenBank/DDBJ whole genome shotgun (WGS) entry which is preliminary data.</text>
</comment>
<evidence type="ECO:0000313" key="3">
    <source>
        <dbReference type="Proteomes" id="UP000242502"/>
    </source>
</evidence>
<organism evidence="2 3">
    <name type="scientific">Candidatus Endobugula sertula</name>
    <name type="common">Bugula neritina bacterial symbiont</name>
    <dbReference type="NCBI Taxonomy" id="62101"/>
    <lineage>
        <taxon>Bacteria</taxon>
        <taxon>Pseudomonadati</taxon>
        <taxon>Pseudomonadota</taxon>
        <taxon>Gammaproteobacteria</taxon>
        <taxon>Cellvibrionales</taxon>
        <taxon>Cellvibrionaceae</taxon>
        <taxon>Candidatus Endobugula</taxon>
    </lineage>
</organism>
<evidence type="ECO:0000313" key="2">
    <source>
        <dbReference type="EMBL" id="ODS23546.1"/>
    </source>
</evidence>
<dbReference type="SUPFAM" id="SSF52540">
    <property type="entry name" value="P-loop containing nucleoside triphosphate hydrolases"/>
    <property type="match status" value="1"/>
</dbReference>
<dbReference type="CDD" id="cd02042">
    <property type="entry name" value="ParAB_family"/>
    <property type="match status" value="1"/>
</dbReference>
<sequence length="291" mass="32425">MPRFPRVYSIVATKGGVGKTTTVVNVAGMIADIGQRALIVDGDPQKSATDYFEITELAPHGLIQVFKSASTDGCISKTAIPNLDIILNDDIKGDSGEIPTFLRKSMTHCMRLRFALEALKDQYDYIIMDSQGDQNVVQESIILASDSLIIPINPEVLATRVVMQETAELVKNKFHPKLGFPAFTGRSAPSVKILINKYISQTNSSKELTALLRQYFNSEFDDLVQVLDTIIPNKEFYRNQAVAMRTPVHRLNREAYFTMLSLVTEDLEPKLSGLEPQWEGKRIEKSATAAR</sequence>
<evidence type="ECO:0000259" key="1">
    <source>
        <dbReference type="Pfam" id="PF13614"/>
    </source>
</evidence>
<gene>
    <name evidence="2" type="ORF">AB835_08005</name>
</gene>
<dbReference type="InterPro" id="IPR050678">
    <property type="entry name" value="DNA_Partitioning_ATPase"/>
</dbReference>
<dbReference type="STRING" id="62101.AB835_08005"/>
<protein>
    <recommendedName>
        <fullName evidence="1">AAA domain-containing protein</fullName>
    </recommendedName>
</protein>
<dbReference type="AlphaFoldDB" id="A0A1D2QPN7"/>